<dbReference type="GO" id="GO:1990817">
    <property type="term" value="F:poly(A) RNA polymerase activity"/>
    <property type="evidence" value="ECO:0000318"/>
    <property type="project" value="GO_Central"/>
</dbReference>
<dbReference type="EMBL" id="AAFI02000014">
    <property type="protein sequence ID" value="EAL69401.1"/>
    <property type="molecule type" value="Genomic_DNA"/>
</dbReference>
<organism evidence="3 4">
    <name type="scientific">Dictyostelium discoideum</name>
    <name type="common">Social amoeba</name>
    <dbReference type="NCBI Taxonomy" id="44689"/>
    <lineage>
        <taxon>Eukaryota</taxon>
        <taxon>Amoebozoa</taxon>
        <taxon>Evosea</taxon>
        <taxon>Eumycetozoa</taxon>
        <taxon>Dictyostelia</taxon>
        <taxon>Dictyosteliales</taxon>
        <taxon>Dictyosteliaceae</taxon>
        <taxon>Dictyostelium</taxon>
    </lineage>
</organism>
<dbReference type="InParanoid" id="Q552I8"/>
<dbReference type="InterPro" id="IPR007643">
    <property type="entry name" value="Dict_spore_N"/>
</dbReference>
<evidence type="ECO:0000256" key="1">
    <source>
        <dbReference type="ARBA" id="ARBA00022737"/>
    </source>
</evidence>
<comment type="caution">
    <text evidence="3">The sequence shown here is derived from an EMBL/GenBank/DDBJ whole genome shotgun (WGS) entry which is preliminary data.</text>
</comment>
<sequence>MKININKQFKIIKYIIIIILIIIEIENKSKINCLTGCETLSSELCLAAYPMCMSLILTSCCPGQVSLCLEIDTVIGYISNKKLEIQNCLRNLQTGVFYELWGDINEIPGYEIIPIPNITCKELNCESKGFDCIYESVADCEEPESLCCQPEPVCTNFLKSINSKIIFGRTRCDLPCVDGYVCRMVNDVKTCLPTSCDIVQCDVGTECLPLIGVGIVSCFKVIENLTTTTVLINNNSNNNNNGSGEIIVERTNQTVSCELSNNSCPSGFECSTYNPLNSALCIPYGSFNFFNEIFECGNCPTGWICRKFGWSGVCIEFERNLQSINNTPICFGGTCLSNQFCNTTSQQCEFESCEDDTCHNEMKCFQYHPSSPRVCSYWEITPTIKFPSSLPPFFEHFIEFEGK</sequence>
<keyword evidence="1" id="KW-0677">Repeat</keyword>
<keyword evidence="4" id="KW-1185">Reference proteome</keyword>
<feature type="domain" description="DSCP-N" evidence="2">
    <location>
        <begin position="37"/>
        <end position="155"/>
    </location>
</feature>
<dbReference type="Proteomes" id="UP000002195">
    <property type="component" value="Unassembled WGS sequence"/>
</dbReference>
<name>Q552I8_DICDI</name>
<dbReference type="GeneID" id="8620336"/>
<evidence type="ECO:0000259" key="2">
    <source>
        <dbReference type="Pfam" id="PF04562"/>
    </source>
</evidence>
<dbReference type="OMA" id="PNITCKE"/>
<evidence type="ECO:0000313" key="3">
    <source>
        <dbReference type="EMBL" id="EAL69401.1"/>
    </source>
</evidence>
<protein>
    <recommendedName>
        <fullName evidence="2">DSCP-N domain-containing protein</fullName>
    </recommendedName>
</protein>
<dbReference type="AlphaFoldDB" id="Q552I8"/>
<dbReference type="GO" id="GO:0005730">
    <property type="term" value="C:nucleolus"/>
    <property type="evidence" value="ECO:0000318"/>
    <property type="project" value="GO_Central"/>
</dbReference>
<dbReference type="GO" id="GO:0031499">
    <property type="term" value="C:TRAMP complex"/>
    <property type="evidence" value="ECO:0000318"/>
    <property type="project" value="GO_Central"/>
</dbReference>
<dbReference type="GO" id="GO:0043634">
    <property type="term" value="P:polyadenylation-dependent ncRNA catabolic process"/>
    <property type="evidence" value="ECO:0000318"/>
    <property type="project" value="GO_Central"/>
</dbReference>
<dbReference type="RefSeq" id="XP_643292.1">
    <property type="nucleotide sequence ID" value="XM_638200.1"/>
</dbReference>
<reference evidence="3 4" key="1">
    <citation type="journal article" date="2005" name="Nature">
        <title>The genome of the social amoeba Dictyostelium discoideum.</title>
        <authorList>
            <consortium name="The Dictyostelium discoideum Sequencing Consortium"/>
            <person name="Eichinger L."/>
            <person name="Pachebat J.A."/>
            <person name="Glockner G."/>
            <person name="Rajandream M.A."/>
            <person name="Sucgang R."/>
            <person name="Berriman M."/>
            <person name="Song J."/>
            <person name="Olsen R."/>
            <person name="Szafranski K."/>
            <person name="Xu Q."/>
            <person name="Tunggal B."/>
            <person name="Kummerfeld S."/>
            <person name="Madera M."/>
            <person name="Konfortov B.A."/>
            <person name="Rivero F."/>
            <person name="Bankier A.T."/>
            <person name="Lehmann R."/>
            <person name="Hamlin N."/>
            <person name="Davies R."/>
            <person name="Gaudet P."/>
            <person name="Fey P."/>
            <person name="Pilcher K."/>
            <person name="Chen G."/>
            <person name="Saunders D."/>
            <person name="Sodergren E."/>
            <person name="Davis P."/>
            <person name="Kerhornou A."/>
            <person name="Nie X."/>
            <person name="Hall N."/>
            <person name="Anjard C."/>
            <person name="Hemphill L."/>
            <person name="Bason N."/>
            <person name="Farbrother P."/>
            <person name="Desany B."/>
            <person name="Just E."/>
            <person name="Morio T."/>
            <person name="Rost R."/>
            <person name="Churcher C."/>
            <person name="Cooper J."/>
            <person name="Haydock S."/>
            <person name="van Driessche N."/>
            <person name="Cronin A."/>
            <person name="Goodhead I."/>
            <person name="Muzny D."/>
            <person name="Mourier T."/>
            <person name="Pain A."/>
            <person name="Lu M."/>
            <person name="Harper D."/>
            <person name="Lindsay R."/>
            <person name="Hauser H."/>
            <person name="James K."/>
            <person name="Quiles M."/>
            <person name="Madan Babu M."/>
            <person name="Saito T."/>
            <person name="Buchrieser C."/>
            <person name="Wardroper A."/>
            <person name="Felder M."/>
            <person name="Thangavelu M."/>
            <person name="Johnson D."/>
            <person name="Knights A."/>
            <person name="Loulseged H."/>
            <person name="Mungall K."/>
            <person name="Oliver K."/>
            <person name="Price C."/>
            <person name="Quail M.A."/>
            <person name="Urushihara H."/>
            <person name="Hernandez J."/>
            <person name="Rabbinowitsch E."/>
            <person name="Steffen D."/>
            <person name="Sanders M."/>
            <person name="Ma J."/>
            <person name="Kohara Y."/>
            <person name="Sharp S."/>
            <person name="Simmonds M."/>
            <person name="Spiegler S."/>
            <person name="Tivey A."/>
            <person name="Sugano S."/>
            <person name="White B."/>
            <person name="Walker D."/>
            <person name="Woodward J."/>
            <person name="Winckler T."/>
            <person name="Tanaka Y."/>
            <person name="Shaulsky G."/>
            <person name="Schleicher M."/>
            <person name="Weinstock G."/>
            <person name="Rosenthal A."/>
            <person name="Cox E.C."/>
            <person name="Chisholm R.L."/>
            <person name="Gibbs R."/>
            <person name="Loomis W.F."/>
            <person name="Platzer M."/>
            <person name="Kay R.R."/>
            <person name="Williams J."/>
            <person name="Dear P.H."/>
            <person name="Noegel A.A."/>
            <person name="Barrell B."/>
            <person name="Kuspa A."/>
        </authorList>
    </citation>
    <scope>NUCLEOTIDE SEQUENCE [LARGE SCALE GENOMIC DNA]</scope>
    <source>
        <strain evidence="3 4">AX4</strain>
    </source>
</reference>
<dbReference type="dictyBase" id="DDB_G0276203"/>
<gene>
    <name evidence="3" type="ORF">DDB_G0276203</name>
</gene>
<dbReference type="HOGENOM" id="CLU_744805_0_0_1"/>
<dbReference type="STRING" id="44689.Q552I8"/>
<dbReference type="PaxDb" id="44689-DDB0203509"/>
<evidence type="ECO:0000313" key="4">
    <source>
        <dbReference type="Proteomes" id="UP000002195"/>
    </source>
</evidence>
<dbReference type="GO" id="GO:0031123">
    <property type="term" value="P:RNA 3'-end processing"/>
    <property type="evidence" value="ECO:0000318"/>
    <property type="project" value="GO_Central"/>
</dbReference>
<dbReference type="VEuPathDB" id="AmoebaDB:DDB_G0276203"/>
<proteinExistence type="predicted"/>
<accession>Q552I8</accession>
<dbReference type="KEGG" id="ddi:DDB_G0276203"/>
<dbReference type="PhylomeDB" id="Q552I8"/>
<dbReference type="FunCoup" id="Q552I8">
    <property type="interactions" value="11"/>
</dbReference>
<dbReference type="Pfam" id="PF04562">
    <property type="entry name" value="Dicty_spore_N"/>
    <property type="match status" value="1"/>
</dbReference>